<dbReference type="RefSeq" id="WP_037924996.1">
    <property type="nucleotide sequence ID" value="NZ_CP054599.1"/>
</dbReference>
<keyword evidence="3" id="KW-1185">Reference proteome</keyword>
<protein>
    <submittedName>
        <fullName evidence="2">Glucosyl transferase</fullName>
    </submittedName>
</protein>
<evidence type="ECO:0000313" key="2">
    <source>
        <dbReference type="EMBL" id="KEJ96014.1"/>
    </source>
</evidence>
<dbReference type="GO" id="GO:0016740">
    <property type="term" value="F:transferase activity"/>
    <property type="evidence" value="ECO:0007669"/>
    <property type="project" value="UniProtKB-KW"/>
</dbReference>
<evidence type="ECO:0000259" key="1">
    <source>
        <dbReference type="Pfam" id="PF00535"/>
    </source>
</evidence>
<dbReference type="InterPro" id="IPR029044">
    <property type="entry name" value="Nucleotide-diphossugar_trans"/>
</dbReference>
<reference evidence="2 3" key="1">
    <citation type="submission" date="2014-01" db="EMBL/GenBank/DDBJ databases">
        <title>Sulfitobacter sp. H3 (MCCC 1A00686) Genome Sequencing.</title>
        <authorList>
            <person name="Lai Q."/>
            <person name="Hong Z."/>
        </authorList>
    </citation>
    <scope>NUCLEOTIDE SEQUENCE [LARGE SCALE GENOMIC DNA]</scope>
    <source>
        <strain evidence="2 3">H3</strain>
    </source>
</reference>
<dbReference type="EMBL" id="JAMD01000004">
    <property type="protein sequence ID" value="KEJ96014.1"/>
    <property type="molecule type" value="Genomic_DNA"/>
</dbReference>
<dbReference type="InterPro" id="IPR050834">
    <property type="entry name" value="Glycosyltransf_2"/>
</dbReference>
<dbReference type="PANTHER" id="PTHR43685:SF2">
    <property type="entry name" value="GLYCOSYLTRANSFERASE 2-LIKE DOMAIN-CONTAINING PROTEIN"/>
    <property type="match status" value="1"/>
</dbReference>
<dbReference type="SUPFAM" id="SSF53448">
    <property type="entry name" value="Nucleotide-diphospho-sugar transferases"/>
    <property type="match status" value="1"/>
</dbReference>
<organism evidence="2 3">
    <name type="scientific">Pseudosulfitobacter pseudonitzschiae</name>
    <dbReference type="NCBI Taxonomy" id="1402135"/>
    <lineage>
        <taxon>Bacteria</taxon>
        <taxon>Pseudomonadati</taxon>
        <taxon>Pseudomonadota</taxon>
        <taxon>Alphaproteobacteria</taxon>
        <taxon>Rhodobacterales</taxon>
        <taxon>Roseobacteraceae</taxon>
        <taxon>Pseudosulfitobacter</taxon>
    </lineage>
</organism>
<dbReference type="Pfam" id="PF00535">
    <property type="entry name" value="Glycos_transf_2"/>
    <property type="match status" value="1"/>
</dbReference>
<dbReference type="GeneID" id="68871172"/>
<dbReference type="InterPro" id="IPR001173">
    <property type="entry name" value="Glyco_trans_2-like"/>
</dbReference>
<dbReference type="AlphaFoldDB" id="A0A073J251"/>
<feature type="domain" description="Glycosyltransferase 2-like" evidence="1">
    <location>
        <begin position="5"/>
        <end position="165"/>
    </location>
</feature>
<comment type="caution">
    <text evidence="2">The sequence shown here is derived from an EMBL/GenBank/DDBJ whole genome shotgun (WGS) entry which is preliminary data.</text>
</comment>
<sequence length="332" mass="36472">MTFASIIMPAFNVQATMRETLAALLAQTYPDFEIIIVDDGSTDCTPGIAAQFAADPRVRVIRQANRGLAGARNTGIAAARGDVIGFCDADDLWEPQKLARHVAHLNANPHVGISYSGSALMDDNGTLTGQAQRPRLHDVTASHIFKRNPIGNGSAPVIRRAVLDQIAHRPHHETLRDWYFDETFRQSEDIECWLRIALTTDWAFEGVPGLLTRYRINAGGLSAATDRQLAAWERMVEKLTPLNPAFFTVNTPAARAYQLRYLCRRAISDLDAPRAQTLSRAWVAQSRLPLVEEPVKSIVTLAASAALSAFGGSALRNAMMLARRFRPTGTVQ</sequence>
<dbReference type="Proteomes" id="UP000027746">
    <property type="component" value="Unassembled WGS sequence"/>
</dbReference>
<dbReference type="Gene3D" id="3.90.550.10">
    <property type="entry name" value="Spore Coat Polysaccharide Biosynthesis Protein SpsA, Chain A"/>
    <property type="match status" value="1"/>
</dbReference>
<dbReference type="CDD" id="cd00761">
    <property type="entry name" value="Glyco_tranf_GTA_type"/>
    <property type="match status" value="1"/>
</dbReference>
<dbReference type="OrthoDB" id="5291101at2"/>
<evidence type="ECO:0000313" key="3">
    <source>
        <dbReference type="Proteomes" id="UP000027746"/>
    </source>
</evidence>
<name>A0A073J251_9RHOB</name>
<accession>A0A073J251</accession>
<gene>
    <name evidence="2" type="ORF">SUH3_17275</name>
</gene>
<proteinExistence type="predicted"/>
<keyword evidence="2" id="KW-0808">Transferase</keyword>
<dbReference type="PANTHER" id="PTHR43685">
    <property type="entry name" value="GLYCOSYLTRANSFERASE"/>
    <property type="match status" value="1"/>
</dbReference>